<protein>
    <recommendedName>
        <fullName evidence="7 8">Glutamine-dependent NAD(+) synthetase</fullName>
        <ecNumber evidence="7 8">6.3.5.1</ecNumber>
    </recommendedName>
    <alternativeName>
        <fullName evidence="7 8">NAD(+) synthase [glutamine-hydrolyzing]</fullName>
    </alternativeName>
</protein>
<comment type="pathway">
    <text evidence="1 7 8">Cofactor biosynthesis; NAD(+) biosynthesis; NAD(+) from deamido-NAD(+) (L-Gln route): step 1/1.</text>
</comment>
<evidence type="ECO:0000313" key="12">
    <source>
        <dbReference type="EMBL" id="HFJ54095.1"/>
    </source>
</evidence>
<dbReference type="EMBL" id="DSTU01000007">
    <property type="protein sequence ID" value="HFJ54095.1"/>
    <property type="molecule type" value="Genomic_DNA"/>
</dbReference>
<feature type="domain" description="CN hydrolase" evidence="10">
    <location>
        <begin position="1"/>
        <end position="257"/>
    </location>
</feature>
<feature type="binding site" evidence="7">
    <location>
        <position position="410"/>
    </location>
    <ligand>
        <name>deamido-NAD(+)</name>
        <dbReference type="ChEBI" id="CHEBI:58437"/>
        <note>ligand shared between two neighboring subunits</note>
    </ligand>
</feature>
<dbReference type="EMBL" id="DSLG01000004">
    <property type="protein sequence ID" value="HEA87235.1"/>
    <property type="molecule type" value="Genomic_DNA"/>
</dbReference>
<evidence type="ECO:0000259" key="10">
    <source>
        <dbReference type="PROSITE" id="PS50263"/>
    </source>
</evidence>
<comment type="caution">
    <text evidence="12">The sequence shown here is derived from an EMBL/GenBank/DDBJ whole genome shotgun (WGS) entry which is preliminary data.</text>
</comment>
<comment type="function">
    <text evidence="7">Catalyzes the ATP-dependent amidation of deamido-NAD to form NAD. Uses L-glutamine as a nitrogen source.</text>
</comment>
<comment type="catalytic activity">
    <reaction evidence="7 8">
        <text>deamido-NAD(+) + L-glutamine + ATP + H2O = L-glutamate + AMP + diphosphate + NAD(+) + H(+)</text>
        <dbReference type="Rhea" id="RHEA:24384"/>
        <dbReference type="ChEBI" id="CHEBI:15377"/>
        <dbReference type="ChEBI" id="CHEBI:15378"/>
        <dbReference type="ChEBI" id="CHEBI:29985"/>
        <dbReference type="ChEBI" id="CHEBI:30616"/>
        <dbReference type="ChEBI" id="CHEBI:33019"/>
        <dbReference type="ChEBI" id="CHEBI:57540"/>
        <dbReference type="ChEBI" id="CHEBI:58359"/>
        <dbReference type="ChEBI" id="CHEBI:58437"/>
        <dbReference type="ChEBI" id="CHEBI:456215"/>
        <dbReference type="EC" id="6.3.5.1"/>
    </reaction>
</comment>
<dbReference type="PIRSF" id="PIRSF006630">
    <property type="entry name" value="NADS_GAT"/>
    <property type="match status" value="1"/>
</dbReference>
<comment type="caution">
    <text evidence="7">Lacks conserved residue(s) required for the propagation of feature annotation.</text>
</comment>
<feature type="active site" description="Proton acceptor; for glutaminase activity" evidence="7">
    <location>
        <position position="41"/>
    </location>
</feature>
<proteinExistence type="inferred from homology"/>
<feature type="binding site" evidence="7">
    <location>
        <position position="187"/>
    </location>
    <ligand>
        <name>L-glutamine</name>
        <dbReference type="ChEBI" id="CHEBI:58359"/>
    </ligand>
</feature>
<name>A0A7C3EMK3_UNCW3</name>
<comment type="similarity">
    <text evidence="2 7 8">In the C-terminal section; belongs to the NAD synthetase family.</text>
</comment>
<evidence type="ECO:0000256" key="7">
    <source>
        <dbReference type="HAMAP-Rule" id="MF_02090"/>
    </source>
</evidence>
<dbReference type="GO" id="GO:0005524">
    <property type="term" value="F:ATP binding"/>
    <property type="evidence" value="ECO:0007669"/>
    <property type="project" value="UniProtKB-UniRule"/>
</dbReference>
<dbReference type="InterPro" id="IPR022310">
    <property type="entry name" value="NAD/GMP_synthase"/>
</dbReference>
<dbReference type="PANTHER" id="PTHR23090:SF9">
    <property type="entry name" value="GLUTAMINE-DEPENDENT NAD(+) SYNTHETASE"/>
    <property type="match status" value="1"/>
</dbReference>
<dbReference type="CDD" id="cd07570">
    <property type="entry name" value="GAT_Gln-NAD-synth"/>
    <property type="match status" value="1"/>
</dbReference>
<evidence type="ECO:0000256" key="3">
    <source>
        <dbReference type="ARBA" id="ARBA00022598"/>
    </source>
</evidence>
<reference evidence="12" key="1">
    <citation type="journal article" date="2020" name="mSystems">
        <title>Genome- and Community-Level Interaction Insights into Carbon Utilization and Element Cycling Functions of Hydrothermarchaeota in Hydrothermal Sediment.</title>
        <authorList>
            <person name="Zhou Z."/>
            <person name="Liu Y."/>
            <person name="Xu W."/>
            <person name="Pan J."/>
            <person name="Luo Z.H."/>
            <person name="Li M."/>
        </authorList>
    </citation>
    <scope>NUCLEOTIDE SEQUENCE [LARGE SCALE GENOMIC DNA]</scope>
    <source>
        <strain evidence="11">SpSt-265</strain>
        <strain evidence="12">SpSt-465</strain>
    </source>
</reference>
<sequence length="549" mass="60900">MRVAIAQLNPVVGDIAGNIRQLETALKQACSQQADLLVLPELFITGYPPKDLLELPWFVQKAELALKDVARLSHHYRCAILVGGVIRSQRSTGRGIYNCALGFHQGEQVFCQPKLLLPFYDVFDETRYFDPGSEVALWNFGDERLGISICEDAWNLPQLQPKYRYQLDPVAEQARLGATLLLNIAASPFWLGKPALRLAMLKHHCTRHHLPFIFVNQVGANDELIFDGNSLIVDADGNIRANLKPFQEQIFIFDTRALPPARPAAADKAEDLESVYQALVLGIRDYFRKCGFQKAVIGLSGGIDSAVTACLAVAALGPENVLGVTMPSEFSSQGSVDDSRLLAANLGIELLTIPITPLFRQFLTCLKPVFGDRPWDETEENIQARLRGNILMALANKFNALVLATGNKSELAVGYCTLYGDLSGSLAVIGDLPKTMVYKLARHINRSQEIIPQAIITKIPSAELRPNQKDEDTLPPYPLLDQILELHIEAGQSADEIIAQGLPPETVRWVVRQVARMEYKRRQAPLVLRVTSRAFGTGRRFPIAARYQD</sequence>
<keyword evidence="5 7" id="KW-0067">ATP-binding</keyword>
<dbReference type="InterPro" id="IPR014445">
    <property type="entry name" value="Gln-dep_NAD_synthase"/>
</dbReference>
<feature type="binding site" evidence="7">
    <location>
        <position position="405"/>
    </location>
    <ligand>
        <name>ATP</name>
        <dbReference type="ChEBI" id="CHEBI:30616"/>
    </ligand>
</feature>
<gene>
    <name evidence="7" type="primary">nadE</name>
    <name evidence="11" type="ORF">ENP94_04400</name>
    <name evidence="12" type="ORF">ENS16_05345</name>
</gene>
<dbReference type="PROSITE" id="PS50263">
    <property type="entry name" value="CN_HYDROLASE"/>
    <property type="match status" value="1"/>
</dbReference>
<feature type="binding site" evidence="7">
    <location>
        <begin position="298"/>
        <end position="305"/>
    </location>
    <ligand>
        <name>ATP</name>
        <dbReference type="ChEBI" id="CHEBI:30616"/>
    </ligand>
</feature>
<dbReference type="InterPro" id="IPR003010">
    <property type="entry name" value="C-N_Hydrolase"/>
</dbReference>
<evidence type="ECO:0000256" key="4">
    <source>
        <dbReference type="ARBA" id="ARBA00022741"/>
    </source>
</evidence>
<evidence type="ECO:0000256" key="1">
    <source>
        <dbReference type="ARBA" id="ARBA00005188"/>
    </source>
</evidence>
<dbReference type="NCBIfam" id="NF010588">
    <property type="entry name" value="PRK13981.1"/>
    <property type="match status" value="1"/>
</dbReference>
<feature type="binding site" evidence="7">
    <location>
        <position position="193"/>
    </location>
    <ligand>
        <name>L-glutamine</name>
        <dbReference type="ChEBI" id="CHEBI:58359"/>
    </ligand>
</feature>
<dbReference type="InterPro" id="IPR014729">
    <property type="entry name" value="Rossmann-like_a/b/a_fold"/>
</dbReference>
<accession>A0A7C3EMK3</accession>
<keyword evidence="3 7" id="KW-0436">Ligase</keyword>
<evidence type="ECO:0000256" key="9">
    <source>
        <dbReference type="RuleBase" id="RU003811"/>
    </source>
</evidence>
<dbReference type="GO" id="GO:0005737">
    <property type="term" value="C:cytoplasm"/>
    <property type="evidence" value="ECO:0007669"/>
    <property type="project" value="InterPro"/>
</dbReference>
<dbReference type="AlphaFoldDB" id="A0A7C3EMK3"/>
<dbReference type="Pfam" id="PF00795">
    <property type="entry name" value="CN_hydrolase"/>
    <property type="match status" value="1"/>
</dbReference>
<dbReference type="Gene3D" id="3.40.50.620">
    <property type="entry name" value="HUPs"/>
    <property type="match status" value="1"/>
</dbReference>
<dbReference type="SUPFAM" id="SSF52402">
    <property type="entry name" value="Adenine nucleotide alpha hydrolases-like"/>
    <property type="match status" value="1"/>
</dbReference>
<dbReference type="HAMAP" id="MF_02090">
    <property type="entry name" value="NadE_glutamine_dep"/>
    <property type="match status" value="1"/>
</dbReference>
<dbReference type="InterPro" id="IPR003694">
    <property type="entry name" value="NAD_synthase"/>
</dbReference>
<evidence type="ECO:0000256" key="5">
    <source>
        <dbReference type="ARBA" id="ARBA00022840"/>
    </source>
</evidence>
<evidence type="ECO:0000256" key="6">
    <source>
        <dbReference type="ARBA" id="ARBA00023027"/>
    </source>
</evidence>
<feature type="binding site" evidence="7">
    <location>
        <position position="381"/>
    </location>
    <ligand>
        <name>deamido-NAD(+)</name>
        <dbReference type="ChEBI" id="CHEBI:58437"/>
        <note>ligand shared between two neighboring subunits</note>
    </ligand>
</feature>
<keyword evidence="6 7" id="KW-0520">NAD</keyword>
<dbReference type="GO" id="GO:0009435">
    <property type="term" value="P:NAD+ biosynthetic process"/>
    <property type="evidence" value="ECO:0007669"/>
    <property type="project" value="UniProtKB-UniRule"/>
</dbReference>
<feature type="binding site" evidence="7">
    <location>
        <position position="520"/>
    </location>
    <ligand>
        <name>deamido-NAD(+)</name>
        <dbReference type="ChEBI" id="CHEBI:58437"/>
        <note>ligand shared between two neighboring subunits</note>
    </ligand>
</feature>
<evidence type="ECO:0000313" key="11">
    <source>
        <dbReference type="EMBL" id="HEA87235.1"/>
    </source>
</evidence>
<dbReference type="PANTHER" id="PTHR23090">
    <property type="entry name" value="NH 3 /GLUTAMINE-DEPENDENT NAD + SYNTHETASE"/>
    <property type="match status" value="1"/>
</dbReference>
<dbReference type="Gene3D" id="3.60.110.10">
    <property type="entry name" value="Carbon-nitrogen hydrolase"/>
    <property type="match status" value="1"/>
</dbReference>
<dbReference type="NCBIfam" id="TIGR00552">
    <property type="entry name" value="nadE"/>
    <property type="match status" value="1"/>
</dbReference>
<dbReference type="CDD" id="cd00553">
    <property type="entry name" value="NAD_synthase"/>
    <property type="match status" value="1"/>
</dbReference>
<dbReference type="Pfam" id="PF02540">
    <property type="entry name" value="NAD_synthase"/>
    <property type="match status" value="1"/>
</dbReference>
<feature type="active site" description="For glutaminase activity" evidence="7">
    <location>
        <position position="114"/>
    </location>
</feature>
<evidence type="ECO:0000256" key="2">
    <source>
        <dbReference type="ARBA" id="ARBA00007145"/>
    </source>
</evidence>
<dbReference type="FunFam" id="3.40.50.620:FF:000106">
    <property type="entry name" value="Glutamine-dependent NAD(+) synthetase"/>
    <property type="match status" value="1"/>
</dbReference>
<dbReference type="GO" id="GO:0003952">
    <property type="term" value="F:NAD+ synthase (glutamine-hydrolyzing) activity"/>
    <property type="evidence" value="ECO:0007669"/>
    <property type="project" value="UniProtKB-UniRule"/>
</dbReference>
<dbReference type="EC" id="6.3.5.1" evidence="7 8"/>
<evidence type="ECO:0000256" key="8">
    <source>
        <dbReference type="PIRNR" id="PIRNR006630"/>
    </source>
</evidence>
<dbReference type="UniPathway" id="UPA00253">
    <property type="reaction ID" value="UER00334"/>
</dbReference>
<dbReference type="SUPFAM" id="SSF56317">
    <property type="entry name" value="Carbon-nitrogen hydrolase"/>
    <property type="match status" value="1"/>
</dbReference>
<dbReference type="GO" id="GO:0004359">
    <property type="term" value="F:glutaminase activity"/>
    <property type="evidence" value="ECO:0007669"/>
    <property type="project" value="InterPro"/>
</dbReference>
<organism evidence="12">
    <name type="scientific">candidate division WOR-3 bacterium</name>
    <dbReference type="NCBI Taxonomy" id="2052148"/>
    <lineage>
        <taxon>Bacteria</taxon>
        <taxon>Bacteria division WOR-3</taxon>
    </lineage>
</organism>
<dbReference type="InterPro" id="IPR036526">
    <property type="entry name" value="C-N_Hydrolase_sf"/>
</dbReference>
<dbReference type="GO" id="GO:0008795">
    <property type="term" value="F:NAD+ synthase activity"/>
    <property type="evidence" value="ECO:0007669"/>
    <property type="project" value="UniProtKB-UniRule"/>
</dbReference>
<feature type="binding site" evidence="7">
    <location>
        <position position="120"/>
    </location>
    <ligand>
        <name>L-glutamine</name>
        <dbReference type="ChEBI" id="CHEBI:58359"/>
    </ligand>
</feature>
<keyword evidence="4 7" id="KW-0547">Nucleotide-binding</keyword>
<feature type="active site" description="Nucleophile; for glutaminase activity" evidence="7">
    <location>
        <position position="150"/>
    </location>
</feature>
<comment type="similarity">
    <text evidence="9">Belongs to the NAD synthetase family.</text>
</comment>